<evidence type="ECO:0000313" key="10">
    <source>
        <dbReference type="EMBL" id="KAF9504740.1"/>
    </source>
</evidence>
<name>A0A9P6AF29_9AGAM</name>
<dbReference type="Proteomes" id="UP000886523">
    <property type="component" value="Unassembled WGS sequence"/>
</dbReference>
<keyword evidence="6" id="KW-0653">Protein transport</keyword>
<evidence type="ECO:0000256" key="2">
    <source>
        <dbReference type="ARBA" id="ARBA00010917"/>
    </source>
</evidence>
<evidence type="ECO:0000313" key="11">
    <source>
        <dbReference type="Proteomes" id="UP000886523"/>
    </source>
</evidence>
<accession>A0A9P6AF29</accession>
<evidence type="ECO:0000256" key="6">
    <source>
        <dbReference type="ARBA" id="ARBA00022927"/>
    </source>
</evidence>
<sequence>DSLQERILKIVEFSRTVFHYGWIPFIILVGYSRSQPQPSLIKSVPSSFWS</sequence>
<keyword evidence="5" id="KW-1000">Mitochondrion outer membrane</keyword>
<keyword evidence="9" id="KW-0472">Membrane</keyword>
<evidence type="ECO:0000256" key="3">
    <source>
        <dbReference type="ARBA" id="ARBA00022448"/>
    </source>
</evidence>
<protein>
    <recommendedName>
        <fullName evidence="12">Mitochondrial import receptor subunit TOM7 homolog</fullName>
    </recommendedName>
</protein>
<keyword evidence="8" id="KW-0496">Mitochondrion</keyword>
<keyword evidence="3" id="KW-0813">Transport</keyword>
<dbReference type="AlphaFoldDB" id="A0A9P6AF29"/>
<keyword evidence="7" id="KW-1133">Transmembrane helix</keyword>
<organism evidence="10 11">
    <name type="scientific">Hydnum rufescens UP504</name>
    <dbReference type="NCBI Taxonomy" id="1448309"/>
    <lineage>
        <taxon>Eukaryota</taxon>
        <taxon>Fungi</taxon>
        <taxon>Dikarya</taxon>
        <taxon>Basidiomycota</taxon>
        <taxon>Agaricomycotina</taxon>
        <taxon>Agaricomycetes</taxon>
        <taxon>Cantharellales</taxon>
        <taxon>Hydnaceae</taxon>
        <taxon>Hydnum</taxon>
    </lineage>
</organism>
<dbReference type="GO" id="GO:0005742">
    <property type="term" value="C:mitochondrial outer membrane translocase complex"/>
    <property type="evidence" value="ECO:0007669"/>
    <property type="project" value="InterPro"/>
</dbReference>
<feature type="non-terminal residue" evidence="10">
    <location>
        <position position="1"/>
    </location>
</feature>
<comment type="caution">
    <text evidence="10">The sequence shown here is derived from an EMBL/GenBank/DDBJ whole genome shotgun (WGS) entry which is preliminary data.</text>
</comment>
<evidence type="ECO:0000256" key="4">
    <source>
        <dbReference type="ARBA" id="ARBA00022692"/>
    </source>
</evidence>
<dbReference type="EMBL" id="MU129198">
    <property type="protein sequence ID" value="KAF9504740.1"/>
    <property type="molecule type" value="Genomic_DNA"/>
</dbReference>
<dbReference type="Pfam" id="PF08038">
    <property type="entry name" value="Tom7"/>
    <property type="match status" value="1"/>
</dbReference>
<evidence type="ECO:0000256" key="5">
    <source>
        <dbReference type="ARBA" id="ARBA00022787"/>
    </source>
</evidence>
<evidence type="ECO:0000256" key="1">
    <source>
        <dbReference type="ARBA" id="ARBA00004572"/>
    </source>
</evidence>
<comment type="subcellular location">
    <subcellularLocation>
        <location evidence="1">Mitochondrion outer membrane</location>
        <topology evidence="1">Single-pass membrane protein</topology>
    </subcellularLocation>
</comment>
<evidence type="ECO:0000256" key="7">
    <source>
        <dbReference type="ARBA" id="ARBA00022989"/>
    </source>
</evidence>
<dbReference type="InterPro" id="IPR012621">
    <property type="entry name" value="Tom7"/>
</dbReference>
<reference evidence="10" key="1">
    <citation type="journal article" date="2020" name="Nat. Commun.">
        <title>Large-scale genome sequencing of mycorrhizal fungi provides insights into the early evolution of symbiotic traits.</title>
        <authorList>
            <person name="Miyauchi S."/>
            <person name="Kiss E."/>
            <person name="Kuo A."/>
            <person name="Drula E."/>
            <person name="Kohler A."/>
            <person name="Sanchez-Garcia M."/>
            <person name="Morin E."/>
            <person name="Andreopoulos B."/>
            <person name="Barry K.W."/>
            <person name="Bonito G."/>
            <person name="Buee M."/>
            <person name="Carver A."/>
            <person name="Chen C."/>
            <person name="Cichocki N."/>
            <person name="Clum A."/>
            <person name="Culley D."/>
            <person name="Crous P.W."/>
            <person name="Fauchery L."/>
            <person name="Girlanda M."/>
            <person name="Hayes R.D."/>
            <person name="Keri Z."/>
            <person name="LaButti K."/>
            <person name="Lipzen A."/>
            <person name="Lombard V."/>
            <person name="Magnuson J."/>
            <person name="Maillard F."/>
            <person name="Murat C."/>
            <person name="Nolan M."/>
            <person name="Ohm R.A."/>
            <person name="Pangilinan J."/>
            <person name="Pereira M.F."/>
            <person name="Perotto S."/>
            <person name="Peter M."/>
            <person name="Pfister S."/>
            <person name="Riley R."/>
            <person name="Sitrit Y."/>
            <person name="Stielow J.B."/>
            <person name="Szollosi G."/>
            <person name="Zifcakova L."/>
            <person name="Stursova M."/>
            <person name="Spatafora J.W."/>
            <person name="Tedersoo L."/>
            <person name="Vaario L.M."/>
            <person name="Yamada A."/>
            <person name="Yan M."/>
            <person name="Wang P."/>
            <person name="Xu J."/>
            <person name="Bruns T."/>
            <person name="Baldrian P."/>
            <person name="Vilgalys R."/>
            <person name="Dunand C."/>
            <person name="Henrissat B."/>
            <person name="Grigoriev I.V."/>
            <person name="Hibbett D."/>
            <person name="Nagy L.G."/>
            <person name="Martin F.M."/>
        </authorList>
    </citation>
    <scope>NUCLEOTIDE SEQUENCE</scope>
    <source>
        <strain evidence="10">UP504</strain>
    </source>
</reference>
<comment type="similarity">
    <text evidence="2">Belongs to the Tom7 family.</text>
</comment>
<dbReference type="GO" id="GO:0030150">
    <property type="term" value="P:protein import into mitochondrial matrix"/>
    <property type="evidence" value="ECO:0007669"/>
    <property type="project" value="InterPro"/>
</dbReference>
<evidence type="ECO:0000256" key="9">
    <source>
        <dbReference type="ARBA" id="ARBA00023136"/>
    </source>
</evidence>
<dbReference type="OrthoDB" id="284357at2759"/>
<evidence type="ECO:0000256" key="8">
    <source>
        <dbReference type="ARBA" id="ARBA00023128"/>
    </source>
</evidence>
<keyword evidence="11" id="KW-1185">Reference proteome</keyword>
<evidence type="ECO:0008006" key="12">
    <source>
        <dbReference type="Google" id="ProtNLM"/>
    </source>
</evidence>
<proteinExistence type="inferred from homology"/>
<gene>
    <name evidence="10" type="ORF">BS47DRAFT_1307689</name>
</gene>
<keyword evidence="4" id="KW-0812">Transmembrane</keyword>